<evidence type="ECO:0000256" key="6">
    <source>
        <dbReference type="HAMAP-Rule" id="MF_00337"/>
    </source>
</evidence>
<accession>A0A1I4KWE2</accession>
<keyword evidence="3 6" id="KW-0540">Nuclease</keyword>
<organism evidence="7 8">
    <name type="scientific">Gracilibacillus orientalis</name>
    <dbReference type="NCBI Taxonomy" id="334253"/>
    <lineage>
        <taxon>Bacteria</taxon>
        <taxon>Bacillati</taxon>
        <taxon>Bacillota</taxon>
        <taxon>Bacilli</taxon>
        <taxon>Bacillales</taxon>
        <taxon>Bacillaceae</taxon>
        <taxon>Gracilibacillus</taxon>
    </lineage>
</organism>
<gene>
    <name evidence="6" type="primary">xseB</name>
    <name evidence="7" type="ORF">SAMN04487943_104202</name>
</gene>
<dbReference type="GO" id="GO:0008855">
    <property type="term" value="F:exodeoxyribonuclease VII activity"/>
    <property type="evidence" value="ECO:0007669"/>
    <property type="project" value="UniProtKB-UniRule"/>
</dbReference>
<dbReference type="EC" id="3.1.11.6" evidence="6"/>
<dbReference type="GO" id="GO:0005829">
    <property type="term" value="C:cytosol"/>
    <property type="evidence" value="ECO:0007669"/>
    <property type="project" value="TreeGrafter"/>
</dbReference>
<keyword evidence="4 6" id="KW-0378">Hydrolase</keyword>
<comment type="subunit">
    <text evidence="6">Heterooligomer composed of large and small subunits.</text>
</comment>
<keyword evidence="5 6" id="KW-0269">Exonuclease</keyword>
<evidence type="ECO:0000256" key="1">
    <source>
        <dbReference type="ARBA" id="ARBA00009998"/>
    </source>
</evidence>
<dbReference type="STRING" id="334253.SAMN04487943_104202"/>
<evidence type="ECO:0000313" key="7">
    <source>
        <dbReference type="EMBL" id="SFL83092.1"/>
    </source>
</evidence>
<name>A0A1I4KWE2_9BACI</name>
<dbReference type="PANTHER" id="PTHR34137:SF1">
    <property type="entry name" value="EXODEOXYRIBONUCLEASE 7 SMALL SUBUNIT"/>
    <property type="match status" value="1"/>
</dbReference>
<protein>
    <recommendedName>
        <fullName evidence="6">Exodeoxyribonuclease 7 small subunit</fullName>
        <ecNumber evidence="6">3.1.11.6</ecNumber>
    </recommendedName>
    <alternativeName>
        <fullName evidence="6">Exodeoxyribonuclease VII small subunit</fullName>
        <shortName evidence="6">Exonuclease VII small subunit</shortName>
    </alternativeName>
</protein>
<dbReference type="HAMAP" id="MF_00337">
    <property type="entry name" value="Exonuc_7_S"/>
    <property type="match status" value="1"/>
</dbReference>
<evidence type="ECO:0000256" key="2">
    <source>
        <dbReference type="ARBA" id="ARBA00022490"/>
    </source>
</evidence>
<comment type="subcellular location">
    <subcellularLocation>
        <location evidence="6">Cytoplasm</location>
    </subcellularLocation>
</comment>
<dbReference type="PIRSF" id="PIRSF006488">
    <property type="entry name" value="Exonuc_VII_S"/>
    <property type="match status" value="1"/>
</dbReference>
<dbReference type="EMBL" id="FOTR01000004">
    <property type="protein sequence ID" value="SFL83092.1"/>
    <property type="molecule type" value="Genomic_DNA"/>
</dbReference>
<sequence length="78" mass="9113">MSETNKELSFEDALEQLESIVNKMEEGEVPLEKAMEYYAEGSKLSKICHDKLVNAEKQMKEILREDNKRSSFEIQEEN</sequence>
<dbReference type="GO" id="GO:0006308">
    <property type="term" value="P:DNA catabolic process"/>
    <property type="evidence" value="ECO:0007669"/>
    <property type="project" value="UniProtKB-UniRule"/>
</dbReference>
<evidence type="ECO:0000313" key="8">
    <source>
        <dbReference type="Proteomes" id="UP000198565"/>
    </source>
</evidence>
<proteinExistence type="inferred from homology"/>
<dbReference type="OrthoDB" id="9798666at2"/>
<dbReference type="GO" id="GO:0009318">
    <property type="term" value="C:exodeoxyribonuclease VII complex"/>
    <property type="evidence" value="ECO:0007669"/>
    <property type="project" value="UniProtKB-UniRule"/>
</dbReference>
<dbReference type="PANTHER" id="PTHR34137">
    <property type="entry name" value="EXODEOXYRIBONUCLEASE 7 SMALL SUBUNIT"/>
    <property type="match status" value="1"/>
</dbReference>
<dbReference type="InterPro" id="IPR037004">
    <property type="entry name" value="Exonuc_VII_ssu_sf"/>
</dbReference>
<keyword evidence="8" id="KW-1185">Reference proteome</keyword>
<comment type="catalytic activity">
    <reaction evidence="6">
        <text>Exonucleolytic cleavage in either 5'- to 3'- or 3'- to 5'-direction to yield nucleoside 5'-phosphates.</text>
        <dbReference type="EC" id="3.1.11.6"/>
    </reaction>
</comment>
<keyword evidence="2 6" id="KW-0963">Cytoplasm</keyword>
<evidence type="ECO:0000256" key="3">
    <source>
        <dbReference type="ARBA" id="ARBA00022722"/>
    </source>
</evidence>
<comment type="similarity">
    <text evidence="1 6">Belongs to the XseB family.</text>
</comment>
<dbReference type="NCBIfam" id="TIGR01280">
    <property type="entry name" value="xseB"/>
    <property type="match status" value="1"/>
</dbReference>
<evidence type="ECO:0000256" key="4">
    <source>
        <dbReference type="ARBA" id="ARBA00022801"/>
    </source>
</evidence>
<reference evidence="8" key="1">
    <citation type="submission" date="2016-10" db="EMBL/GenBank/DDBJ databases">
        <authorList>
            <person name="Varghese N."/>
            <person name="Submissions S."/>
        </authorList>
    </citation>
    <scope>NUCLEOTIDE SEQUENCE [LARGE SCALE GENOMIC DNA]</scope>
    <source>
        <strain evidence="8">CGMCC 1.4250</strain>
    </source>
</reference>
<dbReference type="RefSeq" id="WP_091483360.1">
    <property type="nucleotide sequence ID" value="NZ_FOTR01000004.1"/>
</dbReference>
<dbReference type="Proteomes" id="UP000198565">
    <property type="component" value="Unassembled WGS sequence"/>
</dbReference>
<dbReference type="SUPFAM" id="SSF116842">
    <property type="entry name" value="XseB-like"/>
    <property type="match status" value="1"/>
</dbReference>
<comment type="function">
    <text evidence="6">Bidirectionally degrades single-stranded DNA into large acid-insoluble oligonucleotides, which are then degraded further into small acid-soluble oligonucleotides.</text>
</comment>
<dbReference type="InterPro" id="IPR003761">
    <property type="entry name" value="Exonuc_VII_S"/>
</dbReference>
<evidence type="ECO:0000256" key="5">
    <source>
        <dbReference type="ARBA" id="ARBA00022839"/>
    </source>
</evidence>
<dbReference type="Pfam" id="PF02609">
    <property type="entry name" value="Exonuc_VII_S"/>
    <property type="match status" value="1"/>
</dbReference>
<dbReference type="Gene3D" id="1.10.287.1040">
    <property type="entry name" value="Exonuclease VII, small subunit"/>
    <property type="match status" value="1"/>
</dbReference>
<dbReference type="AlphaFoldDB" id="A0A1I4KWE2"/>